<dbReference type="SUPFAM" id="SSF56300">
    <property type="entry name" value="Metallo-dependent phosphatases"/>
    <property type="match status" value="1"/>
</dbReference>
<dbReference type="EMBL" id="JALJOV010001585">
    <property type="protein sequence ID" value="KAK9845692.1"/>
    <property type="molecule type" value="Genomic_DNA"/>
</dbReference>
<dbReference type="Proteomes" id="UP001485043">
    <property type="component" value="Unassembled WGS sequence"/>
</dbReference>
<dbReference type="GO" id="GO:0030145">
    <property type="term" value="F:manganese ion binding"/>
    <property type="evidence" value="ECO:0007669"/>
    <property type="project" value="TreeGrafter"/>
</dbReference>
<reference evidence="3 4" key="1">
    <citation type="journal article" date="2024" name="Nat. Commun.">
        <title>Phylogenomics reveals the evolutionary origins of lichenization in chlorophyte algae.</title>
        <authorList>
            <person name="Puginier C."/>
            <person name="Libourel C."/>
            <person name="Otte J."/>
            <person name="Skaloud P."/>
            <person name="Haon M."/>
            <person name="Grisel S."/>
            <person name="Petersen M."/>
            <person name="Berrin J.G."/>
            <person name="Delaux P.M."/>
            <person name="Dal Grande F."/>
            <person name="Keller J."/>
        </authorList>
    </citation>
    <scope>NUCLEOTIDE SEQUENCE [LARGE SCALE GENOMIC DNA]</scope>
    <source>
        <strain evidence="3 4">SAG 2523</strain>
    </source>
</reference>
<dbReference type="InterPro" id="IPR029052">
    <property type="entry name" value="Metallo-depent_PP-like"/>
</dbReference>
<dbReference type="Gene3D" id="3.60.21.10">
    <property type="match status" value="1"/>
</dbReference>
<evidence type="ECO:0000256" key="1">
    <source>
        <dbReference type="SAM" id="MobiDB-lite"/>
    </source>
</evidence>
<dbReference type="InterPro" id="IPR004843">
    <property type="entry name" value="Calcineurin-like_PHP"/>
</dbReference>
<dbReference type="PANTHER" id="PTHR16509:SF1">
    <property type="entry name" value="MANGANESE-DEPENDENT ADP-RIBOSE_CDP-ALCOHOL DIPHOSPHATASE"/>
    <property type="match status" value="1"/>
</dbReference>
<dbReference type="Pfam" id="PF00149">
    <property type="entry name" value="Metallophos"/>
    <property type="match status" value="1"/>
</dbReference>
<dbReference type="GO" id="GO:0008663">
    <property type="term" value="F:2',3'-cyclic-nucleotide 2'-phosphodiesterase activity"/>
    <property type="evidence" value="ECO:0007669"/>
    <property type="project" value="TreeGrafter"/>
</dbReference>
<sequence length="363" mass="39828">MSEARPEVQTTDASSASPAGPSEVEPHNGSLSSKDKSTTVGEPRGAPLLTFGIISDIQYANIPDGSSHRGVPRYYRAALDSMDRAVSGWLERGAAFGMHLGDILDGYHPKDESDAALTELLRRFSRLNKPVYHMLGNHCLYNLPRPVLNERLRMGGPDTASYYALQPHPDWRFLVLDGYDISLLGWPPEHPNHQLAQQILREQNPNEEKNSPEGLKGTERRFVKFGGGLSNEQLAWMRHELAEAAGQGQRALVFCHLPIHPNSGPPASLMWNFQEAMSVIEESGCVAGVFSGHAHQDGFGKDGKGTQYRVLNGVIETPPGTQKICHMNPQRFAEPQIWGEAALCMATKDLGGPAHARHYDIAG</sequence>
<proteinExistence type="predicted"/>
<feature type="region of interest" description="Disordered" evidence="1">
    <location>
        <begin position="1"/>
        <end position="42"/>
    </location>
</feature>
<protein>
    <recommendedName>
        <fullName evidence="2">Calcineurin-like phosphoesterase domain-containing protein</fullName>
    </recommendedName>
</protein>
<feature type="domain" description="Calcineurin-like phosphoesterase" evidence="2">
    <location>
        <begin position="50"/>
        <end position="296"/>
    </location>
</feature>
<keyword evidence="4" id="KW-1185">Reference proteome</keyword>
<evidence type="ECO:0000259" key="2">
    <source>
        <dbReference type="Pfam" id="PF00149"/>
    </source>
</evidence>
<organism evidence="3 4">
    <name type="scientific">Apatococcus fuscideae</name>
    <dbReference type="NCBI Taxonomy" id="2026836"/>
    <lineage>
        <taxon>Eukaryota</taxon>
        <taxon>Viridiplantae</taxon>
        <taxon>Chlorophyta</taxon>
        <taxon>core chlorophytes</taxon>
        <taxon>Trebouxiophyceae</taxon>
        <taxon>Chlorellales</taxon>
        <taxon>Chlorellaceae</taxon>
        <taxon>Apatococcus</taxon>
    </lineage>
</organism>
<feature type="compositionally biased region" description="Polar residues" evidence="1">
    <location>
        <begin position="8"/>
        <end position="17"/>
    </location>
</feature>
<evidence type="ECO:0000313" key="4">
    <source>
        <dbReference type="Proteomes" id="UP001485043"/>
    </source>
</evidence>
<name>A0AAW1SJG5_9CHLO</name>
<gene>
    <name evidence="3" type="ORF">WJX84_000667</name>
</gene>
<dbReference type="AlphaFoldDB" id="A0AAW1SJG5"/>
<evidence type="ECO:0000313" key="3">
    <source>
        <dbReference type="EMBL" id="KAK9845692.1"/>
    </source>
</evidence>
<comment type="caution">
    <text evidence="3">The sequence shown here is derived from an EMBL/GenBank/DDBJ whole genome shotgun (WGS) entry which is preliminary data.</text>
</comment>
<dbReference type="GO" id="GO:0047631">
    <property type="term" value="F:ADP-ribose diphosphatase activity"/>
    <property type="evidence" value="ECO:0007669"/>
    <property type="project" value="TreeGrafter"/>
</dbReference>
<dbReference type="PANTHER" id="PTHR16509">
    <property type="match status" value="1"/>
</dbReference>
<accession>A0AAW1SJG5</accession>
<dbReference type="GO" id="GO:0047734">
    <property type="term" value="F:CDP-glycerol diphosphatase activity"/>
    <property type="evidence" value="ECO:0007669"/>
    <property type="project" value="TreeGrafter"/>
</dbReference>